<evidence type="ECO:0000256" key="2">
    <source>
        <dbReference type="SAM" id="Phobius"/>
    </source>
</evidence>
<feature type="compositionally biased region" description="Basic and acidic residues" evidence="1">
    <location>
        <begin position="52"/>
        <end position="61"/>
    </location>
</feature>
<keyword evidence="2" id="KW-0472">Membrane</keyword>
<comment type="caution">
    <text evidence="4">The sequence shown here is derived from an EMBL/GenBank/DDBJ whole genome shotgun (WGS) entry which is preliminary data.</text>
</comment>
<keyword evidence="5" id="KW-1185">Reference proteome</keyword>
<feature type="region of interest" description="Disordered" evidence="1">
    <location>
        <begin position="41"/>
        <end position="77"/>
    </location>
</feature>
<keyword evidence="2" id="KW-1133">Transmembrane helix</keyword>
<feature type="compositionally biased region" description="Polar residues" evidence="1">
    <location>
        <begin position="41"/>
        <end position="50"/>
    </location>
</feature>
<gene>
    <name evidence="4" type="ORF">L596_005407</name>
</gene>
<keyword evidence="3" id="KW-0732">Signal</keyword>
<evidence type="ECO:0000256" key="1">
    <source>
        <dbReference type="SAM" id="MobiDB-lite"/>
    </source>
</evidence>
<accession>A0A4U8UYX9</accession>
<organism evidence="4 5">
    <name type="scientific">Steinernema carpocapsae</name>
    <name type="common">Entomopathogenic nematode</name>
    <dbReference type="NCBI Taxonomy" id="34508"/>
    <lineage>
        <taxon>Eukaryota</taxon>
        <taxon>Metazoa</taxon>
        <taxon>Ecdysozoa</taxon>
        <taxon>Nematoda</taxon>
        <taxon>Chromadorea</taxon>
        <taxon>Rhabditida</taxon>
        <taxon>Tylenchina</taxon>
        <taxon>Panagrolaimomorpha</taxon>
        <taxon>Strongyloidoidea</taxon>
        <taxon>Steinernematidae</taxon>
        <taxon>Steinernema</taxon>
    </lineage>
</organism>
<feature type="region of interest" description="Disordered" evidence="1">
    <location>
        <begin position="95"/>
        <end position="154"/>
    </location>
</feature>
<feature type="compositionally biased region" description="Basic and acidic residues" evidence="1">
    <location>
        <begin position="103"/>
        <end position="144"/>
    </location>
</feature>
<feature type="transmembrane region" description="Helical" evidence="2">
    <location>
        <begin position="169"/>
        <end position="187"/>
    </location>
</feature>
<reference evidence="4 5" key="2">
    <citation type="journal article" date="2019" name="G3 (Bethesda)">
        <title>Hybrid Assembly of the Genome of the Entomopathogenic Nematode Steinernema carpocapsae Identifies the X-Chromosome.</title>
        <authorList>
            <person name="Serra L."/>
            <person name="Macchietto M."/>
            <person name="Macias-Munoz A."/>
            <person name="McGill C.J."/>
            <person name="Rodriguez I.M."/>
            <person name="Rodriguez B."/>
            <person name="Murad R."/>
            <person name="Mortazavi A."/>
        </authorList>
    </citation>
    <scope>NUCLEOTIDE SEQUENCE [LARGE SCALE GENOMIC DNA]</scope>
    <source>
        <strain evidence="4 5">ALL</strain>
    </source>
</reference>
<feature type="signal peptide" evidence="3">
    <location>
        <begin position="1"/>
        <end position="22"/>
    </location>
</feature>
<evidence type="ECO:0000256" key="3">
    <source>
        <dbReference type="SAM" id="SignalP"/>
    </source>
</evidence>
<feature type="chain" id="PRO_5020548267" evidence="3">
    <location>
        <begin position="23"/>
        <end position="234"/>
    </location>
</feature>
<reference evidence="4 5" key="1">
    <citation type="journal article" date="2015" name="Genome Biol.">
        <title>Comparative genomics of Steinernema reveals deeply conserved gene regulatory networks.</title>
        <authorList>
            <person name="Dillman A.R."/>
            <person name="Macchietto M."/>
            <person name="Porter C.F."/>
            <person name="Rogers A."/>
            <person name="Williams B."/>
            <person name="Antoshechkin I."/>
            <person name="Lee M.M."/>
            <person name="Goodwin Z."/>
            <person name="Lu X."/>
            <person name="Lewis E.E."/>
            <person name="Goodrich-Blair H."/>
            <person name="Stock S.P."/>
            <person name="Adams B.J."/>
            <person name="Sternberg P.W."/>
            <person name="Mortazavi A."/>
        </authorList>
    </citation>
    <scope>NUCLEOTIDE SEQUENCE [LARGE SCALE GENOMIC DNA]</scope>
    <source>
        <strain evidence="4 5">ALL</strain>
    </source>
</reference>
<evidence type="ECO:0000313" key="4">
    <source>
        <dbReference type="EMBL" id="TMS38756.1"/>
    </source>
</evidence>
<dbReference type="Proteomes" id="UP000298663">
    <property type="component" value="Unassembled WGS sequence"/>
</dbReference>
<sequence>MMSLKFYVLLFIGVMLLSGMLSAPITKEDFLDAALNTTSLATNSSDTGLTETMEKDQKQAEKTTLLPDGTTDKDKNEVLAKDKVDLKPTAEASSATVAVAKVTTDESAKQEDGDSMDKNEGEAVAEPKPEPEQVPEEKKTEETQPGKTSALPVQPNYADVDAGQATTHFMAYLILSTCIAATCYIGYQYKRPIKVYLNSSFGSSGSRSRGRRTSARYERLRQAHHDDEEEEIIY</sequence>
<protein>
    <submittedName>
        <fullName evidence="4">Uncharacterized protein</fullName>
    </submittedName>
</protein>
<dbReference type="EMBL" id="AZBU02000001">
    <property type="protein sequence ID" value="TMS38756.1"/>
    <property type="molecule type" value="Genomic_DNA"/>
</dbReference>
<dbReference type="AlphaFoldDB" id="A0A4U8UYX9"/>
<proteinExistence type="predicted"/>
<name>A0A4U8UYX9_STECR</name>
<keyword evidence="2" id="KW-0812">Transmembrane</keyword>
<evidence type="ECO:0000313" key="5">
    <source>
        <dbReference type="Proteomes" id="UP000298663"/>
    </source>
</evidence>